<gene>
    <name evidence="1" type="primary">BnaA01g27040D</name>
    <name evidence="1" type="ORF">GSBRNA2T00005500001</name>
</gene>
<accession>A0A078FZN2</accession>
<proteinExistence type="predicted"/>
<dbReference type="AlphaFoldDB" id="A0A078FZN2"/>
<dbReference type="EMBL" id="LK032086">
    <property type="protein sequence ID" value="CDY18491.1"/>
    <property type="molecule type" value="Genomic_DNA"/>
</dbReference>
<dbReference type="PaxDb" id="3708-A0A078FZN2"/>
<evidence type="ECO:0000313" key="2">
    <source>
        <dbReference type="Proteomes" id="UP000028999"/>
    </source>
</evidence>
<name>A0A078FZN2_BRANA</name>
<dbReference type="Gramene" id="CDY18491">
    <property type="protein sequence ID" value="CDY18491"/>
    <property type="gene ID" value="GSBRNA2T00005500001"/>
</dbReference>
<organism evidence="1 2">
    <name type="scientific">Brassica napus</name>
    <name type="common">Rape</name>
    <dbReference type="NCBI Taxonomy" id="3708"/>
    <lineage>
        <taxon>Eukaryota</taxon>
        <taxon>Viridiplantae</taxon>
        <taxon>Streptophyta</taxon>
        <taxon>Embryophyta</taxon>
        <taxon>Tracheophyta</taxon>
        <taxon>Spermatophyta</taxon>
        <taxon>Magnoliopsida</taxon>
        <taxon>eudicotyledons</taxon>
        <taxon>Gunneridae</taxon>
        <taxon>Pentapetalae</taxon>
        <taxon>rosids</taxon>
        <taxon>malvids</taxon>
        <taxon>Brassicales</taxon>
        <taxon>Brassicaceae</taxon>
        <taxon>Brassiceae</taxon>
        <taxon>Brassica</taxon>
    </lineage>
</organism>
<evidence type="ECO:0000313" key="1">
    <source>
        <dbReference type="EMBL" id="CDY18491.1"/>
    </source>
</evidence>
<protein>
    <submittedName>
        <fullName evidence="1">BnaA01g27040D protein</fullName>
    </submittedName>
</protein>
<sequence length="34" mass="3869">MRTSSQTKFRSKLFSSKFDLRAGRCSNTAKVCLL</sequence>
<keyword evidence="2" id="KW-1185">Reference proteome</keyword>
<dbReference type="Proteomes" id="UP000028999">
    <property type="component" value="Unassembled WGS sequence"/>
</dbReference>
<reference evidence="1 2" key="1">
    <citation type="journal article" date="2014" name="Science">
        <title>Plant genetics. Early allopolyploid evolution in the post-Neolithic Brassica napus oilseed genome.</title>
        <authorList>
            <person name="Chalhoub B."/>
            <person name="Denoeud F."/>
            <person name="Liu S."/>
            <person name="Parkin I.A."/>
            <person name="Tang H."/>
            <person name="Wang X."/>
            <person name="Chiquet J."/>
            <person name="Belcram H."/>
            <person name="Tong C."/>
            <person name="Samans B."/>
            <person name="Correa M."/>
            <person name="Da Silva C."/>
            <person name="Just J."/>
            <person name="Falentin C."/>
            <person name="Koh C.S."/>
            <person name="Le Clainche I."/>
            <person name="Bernard M."/>
            <person name="Bento P."/>
            <person name="Noel B."/>
            <person name="Labadie K."/>
            <person name="Alberti A."/>
            <person name="Charles M."/>
            <person name="Arnaud D."/>
            <person name="Guo H."/>
            <person name="Daviaud C."/>
            <person name="Alamery S."/>
            <person name="Jabbari K."/>
            <person name="Zhao M."/>
            <person name="Edger P.P."/>
            <person name="Chelaifa H."/>
            <person name="Tack D."/>
            <person name="Lassalle G."/>
            <person name="Mestiri I."/>
            <person name="Schnel N."/>
            <person name="Le Paslier M.C."/>
            <person name="Fan G."/>
            <person name="Renault V."/>
            <person name="Bayer P.E."/>
            <person name="Golicz A.A."/>
            <person name="Manoli S."/>
            <person name="Lee T.H."/>
            <person name="Thi V.H."/>
            <person name="Chalabi S."/>
            <person name="Hu Q."/>
            <person name="Fan C."/>
            <person name="Tollenaere R."/>
            <person name="Lu Y."/>
            <person name="Battail C."/>
            <person name="Shen J."/>
            <person name="Sidebottom C.H."/>
            <person name="Wang X."/>
            <person name="Canaguier A."/>
            <person name="Chauveau A."/>
            <person name="Berard A."/>
            <person name="Deniot G."/>
            <person name="Guan M."/>
            <person name="Liu Z."/>
            <person name="Sun F."/>
            <person name="Lim Y.P."/>
            <person name="Lyons E."/>
            <person name="Town C.D."/>
            <person name="Bancroft I."/>
            <person name="Wang X."/>
            <person name="Meng J."/>
            <person name="Ma J."/>
            <person name="Pires J.C."/>
            <person name="King G.J."/>
            <person name="Brunel D."/>
            <person name="Delourme R."/>
            <person name="Renard M."/>
            <person name="Aury J.M."/>
            <person name="Adams K.L."/>
            <person name="Batley J."/>
            <person name="Snowdon R.J."/>
            <person name="Tost J."/>
            <person name="Edwards D."/>
            <person name="Zhou Y."/>
            <person name="Hua W."/>
            <person name="Sharpe A.G."/>
            <person name="Paterson A.H."/>
            <person name="Guan C."/>
            <person name="Wincker P."/>
        </authorList>
    </citation>
    <scope>NUCLEOTIDE SEQUENCE [LARGE SCALE GENOMIC DNA]</scope>
    <source>
        <strain evidence="2">cv. Darmor-bzh</strain>
    </source>
</reference>